<comment type="caution">
    <text evidence="2">The sequence shown here is derived from an EMBL/GenBank/DDBJ whole genome shotgun (WGS) entry which is preliminary data.</text>
</comment>
<dbReference type="Pfam" id="PF09995">
    <property type="entry name" value="MPAB_Lcp_cat"/>
    <property type="match status" value="1"/>
</dbReference>
<dbReference type="AlphaFoldDB" id="A0A5R8NSV3"/>
<evidence type="ECO:0000313" key="2">
    <source>
        <dbReference type="EMBL" id="TLF78705.1"/>
    </source>
</evidence>
<dbReference type="RefSeq" id="WP_138448054.1">
    <property type="nucleotide sequence ID" value="NZ_VBUT01000004.1"/>
</dbReference>
<protein>
    <submittedName>
        <fullName evidence="2">DUF2236 domain-containing protein</fullName>
    </submittedName>
</protein>
<dbReference type="PANTHER" id="PTHR36151:SF3">
    <property type="entry name" value="ER-BOUND OXYGENASE MPAB_MPAB'_RUBBER OXYGENASE CATALYTIC DOMAIN-CONTAINING PROTEIN"/>
    <property type="match status" value="1"/>
</dbReference>
<dbReference type="EMBL" id="VBUT01000004">
    <property type="protein sequence ID" value="TLF78705.1"/>
    <property type="molecule type" value="Genomic_DNA"/>
</dbReference>
<dbReference type="PANTHER" id="PTHR36151">
    <property type="entry name" value="BLR2777 PROTEIN"/>
    <property type="match status" value="1"/>
</dbReference>
<reference evidence="2 3" key="1">
    <citation type="submission" date="2019-05" db="EMBL/GenBank/DDBJ databases">
        <title>Genomes sequences of two Nocardia cyriacigeorgica environmental isolates, type strains Nocardia asteroides ATCC 19247 and Nocardia cyriacigeorgica DSM 44484.</title>
        <authorList>
            <person name="Vautrin F."/>
            <person name="Bergeron E."/>
            <person name="Dubost A."/>
            <person name="Abrouk D."/>
            <person name="Rodriguez Nava V."/>
            <person name="Pujic P."/>
        </authorList>
    </citation>
    <scope>NUCLEOTIDE SEQUENCE [LARGE SCALE GENOMIC DNA]</scope>
    <source>
        <strain evidence="2 3">EML 446</strain>
    </source>
</reference>
<evidence type="ECO:0000259" key="1">
    <source>
        <dbReference type="Pfam" id="PF09995"/>
    </source>
</evidence>
<name>A0A5R8NSV3_9NOCA</name>
<sequence length="247" mass="28419">MAGHRQGIESGSLLRRHLGDRRFLLTLPRAVTLQILDPAIAAAFVEHVPYRLWWHKRRTVLQMIRLVYDERDGRPIIRYGHEHVKGRDQLGRRYHALHPELFHFQHATYVDTLFTAVNTLDRPLSAAEHEQLYAECCDWYRLYGVSARYMPGTWTEFQQYFADACATRLRLTPHGAQLAPQALRPDAWVPRMTPSYAIRGLLHERAAELLGVTVSARDRSSLRTYAATVRSGAQLAPRALRYVPAAR</sequence>
<evidence type="ECO:0000313" key="3">
    <source>
        <dbReference type="Proteomes" id="UP000306378"/>
    </source>
</evidence>
<dbReference type="GO" id="GO:0016491">
    <property type="term" value="F:oxidoreductase activity"/>
    <property type="evidence" value="ECO:0007669"/>
    <property type="project" value="InterPro"/>
</dbReference>
<organism evidence="2 3">
    <name type="scientific">Nocardia cyriacigeorgica</name>
    <dbReference type="NCBI Taxonomy" id="135487"/>
    <lineage>
        <taxon>Bacteria</taxon>
        <taxon>Bacillati</taxon>
        <taxon>Actinomycetota</taxon>
        <taxon>Actinomycetes</taxon>
        <taxon>Mycobacteriales</taxon>
        <taxon>Nocardiaceae</taxon>
        <taxon>Nocardia</taxon>
    </lineage>
</organism>
<proteinExistence type="predicted"/>
<feature type="domain" description="ER-bound oxygenase mpaB/mpaB'/Rubber oxygenase catalytic" evidence="1">
    <location>
        <begin position="15"/>
        <end position="230"/>
    </location>
</feature>
<dbReference type="InterPro" id="IPR018713">
    <property type="entry name" value="MPAB/Lcp_cat_dom"/>
</dbReference>
<accession>A0A5R8NSV3</accession>
<gene>
    <name evidence="2" type="ORF">FEK34_13045</name>
</gene>
<dbReference type="Proteomes" id="UP000306378">
    <property type="component" value="Unassembled WGS sequence"/>
</dbReference>